<keyword evidence="8" id="KW-1185">Reference proteome</keyword>
<evidence type="ECO:0000256" key="1">
    <source>
        <dbReference type="ARBA" id="ARBA00022617"/>
    </source>
</evidence>
<dbReference type="SUPFAM" id="SSF46626">
    <property type="entry name" value="Cytochrome c"/>
    <property type="match status" value="1"/>
</dbReference>
<keyword evidence="5" id="KW-0732">Signal</keyword>
<dbReference type="EMBL" id="BAABBY010000011">
    <property type="protein sequence ID" value="GAA4211284.1"/>
    <property type="molecule type" value="Genomic_DNA"/>
</dbReference>
<feature type="signal peptide" evidence="5">
    <location>
        <begin position="1"/>
        <end position="23"/>
    </location>
</feature>
<reference evidence="8" key="1">
    <citation type="journal article" date="2019" name="Int. J. Syst. Evol. Microbiol.">
        <title>The Global Catalogue of Microorganisms (GCM) 10K type strain sequencing project: providing services to taxonomists for standard genome sequencing and annotation.</title>
        <authorList>
            <consortium name="The Broad Institute Genomics Platform"/>
            <consortium name="The Broad Institute Genome Sequencing Center for Infectious Disease"/>
            <person name="Wu L."/>
            <person name="Ma J."/>
        </authorList>
    </citation>
    <scope>NUCLEOTIDE SEQUENCE [LARGE SCALE GENOMIC DNA]</scope>
    <source>
        <strain evidence="8">JCM 17626</strain>
    </source>
</reference>
<dbReference type="Pfam" id="PF00034">
    <property type="entry name" value="Cytochrom_C"/>
    <property type="match status" value="1"/>
</dbReference>
<dbReference type="PANTHER" id="PTHR35008:SF8">
    <property type="entry name" value="ALCOHOL DEHYDROGENASE CYTOCHROME C SUBUNIT"/>
    <property type="match status" value="1"/>
</dbReference>
<dbReference type="Gene3D" id="1.10.760.10">
    <property type="entry name" value="Cytochrome c-like domain"/>
    <property type="match status" value="1"/>
</dbReference>
<name>A0ABP8BNK7_9SPHI</name>
<keyword evidence="2 4" id="KW-0479">Metal-binding</keyword>
<protein>
    <submittedName>
        <fullName evidence="7">Cytochrome c</fullName>
    </submittedName>
</protein>
<dbReference type="InterPro" id="IPR009056">
    <property type="entry name" value="Cyt_c-like_dom"/>
</dbReference>
<evidence type="ECO:0000256" key="4">
    <source>
        <dbReference type="PROSITE-ProRule" id="PRU00433"/>
    </source>
</evidence>
<dbReference type="PANTHER" id="PTHR35008">
    <property type="entry name" value="BLL4482 PROTEIN-RELATED"/>
    <property type="match status" value="1"/>
</dbReference>
<dbReference type="RefSeq" id="WP_344853202.1">
    <property type="nucleotide sequence ID" value="NZ_BAABBY010000011.1"/>
</dbReference>
<accession>A0ABP8BNK7</accession>
<evidence type="ECO:0000256" key="5">
    <source>
        <dbReference type="SAM" id="SignalP"/>
    </source>
</evidence>
<evidence type="ECO:0000259" key="6">
    <source>
        <dbReference type="PROSITE" id="PS51007"/>
    </source>
</evidence>
<dbReference type="PROSITE" id="PS51007">
    <property type="entry name" value="CYTC"/>
    <property type="match status" value="1"/>
</dbReference>
<evidence type="ECO:0000313" key="8">
    <source>
        <dbReference type="Proteomes" id="UP001501772"/>
    </source>
</evidence>
<comment type="caution">
    <text evidence="7">The sequence shown here is derived from an EMBL/GenBank/DDBJ whole genome shotgun (WGS) entry which is preliminary data.</text>
</comment>
<feature type="domain" description="Cytochrome c" evidence="6">
    <location>
        <begin position="73"/>
        <end position="162"/>
    </location>
</feature>
<dbReference type="InterPro" id="IPR036909">
    <property type="entry name" value="Cyt_c-like_dom_sf"/>
</dbReference>
<dbReference type="InterPro" id="IPR051459">
    <property type="entry name" value="Cytochrome_c-type_DH"/>
</dbReference>
<keyword evidence="1 4" id="KW-0349">Heme</keyword>
<dbReference type="Proteomes" id="UP001501772">
    <property type="component" value="Unassembled WGS sequence"/>
</dbReference>
<organism evidence="7 8">
    <name type="scientific">Pedobacter jeongneungensis</name>
    <dbReference type="NCBI Taxonomy" id="947309"/>
    <lineage>
        <taxon>Bacteria</taxon>
        <taxon>Pseudomonadati</taxon>
        <taxon>Bacteroidota</taxon>
        <taxon>Sphingobacteriia</taxon>
        <taxon>Sphingobacteriales</taxon>
        <taxon>Sphingobacteriaceae</taxon>
        <taxon>Pedobacter</taxon>
    </lineage>
</organism>
<sequence>MNKKTVLILACPLVLLLMSLKTAFIPSQGKKPLTDSLKRPAKFGFGRPATLQEIAAWDIDVRPDGKGLPAGQGDVKKGKLLYAQKCAICHGVDGTEKPGVKLPGNALVGDTLATSKPKTIGNYWPYATTLFDYMRRAMPYNLPGSLSNNEVYSITAYLLNANKIIKADVVLDAKNLPKIVMPAKKLFIMDDRKGGPEIK</sequence>
<keyword evidence="3 4" id="KW-0408">Iron</keyword>
<evidence type="ECO:0000256" key="3">
    <source>
        <dbReference type="ARBA" id="ARBA00023004"/>
    </source>
</evidence>
<evidence type="ECO:0000256" key="2">
    <source>
        <dbReference type="ARBA" id="ARBA00022723"/>
    </source>
</evidence>
<evidence type="ECO:0000313" key="7">
    <source>
        <dbReference type="EMBL" id="GAA4211284.1"/>
    </source>
</evidence>
<gene>
    <name evidence="7" type="ORF">GCM10022289_40130</name>
</gene>
<proteinExistence type="predicted"/>
<feature type="chain" id="PRO_5046769318" evidence="5">
    <location>
        <begin position="24"/>
        <end position="199"/>
    </location>
</feature>